<comment type="similarity">
    <text evidence="2 9">Belongs to the glycosyl hydrolase 28 family.</text>
</comment>
<dbReference type="InterPro" id="IPR058210">
    <property type="entry name" value="SACS/Nov_dom"/>
</dbReference>
<dbReference type="InterPro" id="IPR024975">
    <property type="entry name" value="NOV_C"/>
</dbReference>
<name>A0A654FP26_ARATH</name>
<gene>
    <name evidence="13" type="ORF">AN1_LOCUS17991</name>
</gene>
<dbReference type="Pfam" id="PF00295">
    <property type="entry name" value="Glyco_hydro_28"/>
    <property type="match status" value="1"/>
</dbReference>
<dbReference type="InterPro" id="IPR012334">
    <property type="entry name" value="Pectin_lyas_fold"/>
</dbReference>
<dbReference type="Proteomes" id="UP000426265">
    <property type="component" value="Unassembled WGS sequence"/>
</dbReference>
<feature type="domain" description="Sacsin/Nov" evidence="12">
    <location>
        <begin position="1203"/>
        <end position="1294"/>
    </location>
</feature>
<comment type="subcellular location">
    <subcellularLocation>
        <location evidence="1">Secreted</location>
        <location evidence="1">Cell wall</location>
    </subcellularLocation>
</comment>
<dbReference type="GO" id="GO:0005975">
    <property type="term" value="P:carbohydrate metabolic process"/>
    <property type="evidence" value="ECO:0007669"/>
    <property type="project" value="InterPro"/>
</dbReference>
<feature type="domain" description="Protein NO VEIN C-terminal" evidence="11">
    <location>
        <begin position="2573"/>
        <end position="2659"/>
    </location>
</feature>
<dbReference type="InterPro" id="IPR036890">
    <property type="entry name" value="HATPase_C_sf"/>
</dbReference>
<evidence type="ECO:0000256" key="5">
    <source>
        <dbReference type="ARBA" id="ARBA00022801"/>
    </source>
</evidence>
<sequence>MQGNHDGSWSLHPSTNNGSGRGNGNININTVPGGGYLPQANPVFPNFNQPIRYPIPQFPANFYRPNFPDFSLGNPNFQPHQNLNFLHQQIPHQYGSAANHFLQNHNQNSFSFPPQSIPNNDISICQNHGAFENSSLKRRRQEEVVQVTDVVPKSNFASGESANNSFSVSLPIPIATDDSGVSRVHGEKSSGKPKRKVEVLRIDKAVNKTRKSFVAAGESVSSTRVSRAVLEELQADSWRSLGVQMQDVPSLRQLMAIEGKINAFIHCFVGARRIVTLHDLEVAICRNEFVDSFDDLELGPLLQHPLVLLYFPSISSSTGPVKITSEEIISFLDSYLHTYMTEDVKLDEFLNFVASQKSVTSKEKLGVRIQSLRMYVSFILDAKRQEGETLKVLLTELHQKYHIPSSKKQQRDKSLTVSERADSFALHHKDYCGKHIRFDSSSSDENDNVYEVRNLNSSDHINSCPYPSVAEEMKRLGGSNKKRKGERRNHEKSDSSKLLRKSPSKLQGHAKQEIPKLADDSEAKKVFSVDEADFTLSEGDLRLFISTWKDTCKELSISTFVEKMLSFNNLGGSEGRAQIKRAKAMSSFPFVGLLNVAVTSLRRGMWDSIYDNFQMTSLSDTTNTGSGNQVGEINPIENSELSKTQHVMPPTHCNTVEEIIRRLSLYFEHDLSGAKHIGIFRKLQTCENLLAEQFQVQDFESLGWGGFFAFLEKHMLLLPTQLQRFLSRELQEEFPLEVHVNENLLTLLLSQASEFSSDKVLSRQTLARLVAEQFPSISFKVVGRDSEENFSEIIGKKKSSSKCVLFSATLLGAENSLTSKYLEESLTVGNDTEARSTTLNAVASKEVLDVLLRVPLLSDLNSWCHWDLRYAPQFGPLMGCLNEINSTDLLCLVTRDGKIIRADPSATADSFLEAALQGSAYRTAAQLLSLISLNGRTHLPFSLLKCYAKRAFEVFFYNYSEEMELNDRNSLVQMHGPEKLSTSFDKVIVVGEKTKVAKRDYAASKFLLDCLGYLPGEFRSLVVDILLPGLRSVVKDAPTRVLSACEQTEQRIMLHDAGLLLGIVEWISDYHKFCSSCSPNSSIVENASSNLDSGAGFVQNELEDPVQTEQRCMIVSEKSCEYKEEPHESCHTFGGSGILCDSVGEAFTQTAPEFYDNRASVIDSIRRDEFGLDLTSSGSEMSMLQKQHARLGRALQCLSQELYSQDSHFILELVQNADDNKYPEHVEPTLTFILQKTGIVVLNNECGFMPENIRALCDVGQSTKKGSGGYIGKKGIGFKSVFRVSDAPEIHSNGFHFKFDISEGQIGYILPTVVPPHDIESLSSMLSGRALHLKDAGWNTCITLPFRAIDSERTTVNHIEPMFSDLHPSLLLFLHRLQCIVYRNVLDDSLLVMRKEVVSKNIVKVSCGENSMTWFVASEKLKATNLRDDVQTTEISIGFTLDMLEDGTYRSCMIQEPVFAFLPLRTYGLKFIIQGDFILTSSREDVDEDSPWNQWLLSEFPGLFVDALRSFCSLPSFTQNLGKGVSSYMQLVPLVGEVHGFFSSLPRSIISRLRTTNCLLLEGDGEEWVPPCKVLRNWNEKIRVLLKDGLLQEHLALGFLDKDIVLSDSLSRALGIEDYGPKTLVQILSSLSHKNGCLQSMGFTWLSSILTELYLLFRSSGHGNVELGIDKSLIDDLHKIPFIPLSDGKFTSLDEGAVWLHHDTTGLDLGDVFEAFPVLYGNLQTIDHSLLLASSVDEKSSVDDLVNMLCAIGVQKLSAHEIVKAHILPAFEARSTGAVDGLMVDYLCFVMTHLRSGCHICLKERKYIISELRSKALVLSNYGLKQLGEGSIHFGEEYGNQVNMKKLTKNLDISWHVVDGTYLKQPASKFYACGLKEWREFFQEIGIADFVQVVQVEKSIAEFYSVSHREKYDINLLSPDLTVKDWESPELVDLLSLLHKSNGRKGCKYLLEVLDRLWDDCYYDKTTVNYNSGTHGIIRSSESSFMRVICDSLWIVSSMDSKLHLSKDLYHDCDDVQSILGMNAPYAVPTVTSVKLLSDIGFKTKVSLDDALEVLESWVHCGDSFKSSISQITRFYKYLWNEMADSKQKITEKLHTLPSVFVPHGIASRQNDMISGIFLSLDDVYWNDSAGVLDEIKEISSQISSVVEPLRRKTLGNIYPGLHDFFVNGCGVPETPSFQEYLKILGQFAHNVSPSSAAKAVFKIFLKWSDDLNSGKSSEDVVHFKERLSELEYTVLPTENDKWVSLHSSFGLVCWCDNEKLKKRFKNKDKIEFISFGENDDEGQEVLQTKVSGLMHSLGIPSISEVVKREAKYAGLQDNTVTVSLVNWALPYAQRNVIPQYGISSKKEFKCSSLLQDKALYTTPSLDSHSLFMELSRLFFNGVPDLHLANFLHLIKTMAESGLSEEQMESFILNSQKVHQVPDGEEIWSLKSAVKAKKKAGISLSWLPSSSKTRHGSSKTNTDDSKQELDTSSSKEDVTEALEEKIPIEMTNTNLVSGYDNCAGTSSRASEPNPLHSMHMISGSTSGNQAAMHLNPNLPHEWNNSFTANFSDRDQLHTGTPWAAQAQQTGRKGEEIAYRYFVAKYGNEALVKWVNDQSETGLPYDLMIENRGGKKEYVEVKATVSTRKDYFNLTVREWQFANEKGESYIIAHVLLGNSNAILTQHRNPVKLCQEGHLRLLVLMPNQRNESSYYPTKNVQPKMFNVQRHGSKSDGKTDNTNVFTSVWNRACRRKSGSSKIYVPKGTFYLGGVEFVGPCKNPIEFLIDGTLLAPANPNNIKQDTWIKFKYINDLSISGSGTLDGQGKQSWPLNDCHKNPNCPKLAMTMGFAFVNNSNIKDITSLNSKMGHFNFFSVHHFNIIGVTITAPGNSPNTDGIKMGSCSNIHISNTNIGTGDDCIAILSGTTNLDISNVNCGPGHGISVGSLGKNKDKKDVKDLTIRDVIFNGTSDGIRIKTWESSASKILVSNFLYENIQMIDVGKPINIDQKYCPHPPCEHEQKV</sequence>
<dbReference type="PROSITE" id="PS00502">
    <property type="entry name" value="POLYGALACTURONASE"/>
    <property type="match status" value="1"/>
</dbReference>
<protein>
    <submittedName>
        <fullName evidence="13">Uncharacterized protein</fullName>
    </submittedName>
</protein>
<dbReference type="SUPFAM" id="SSF55874">
    <property type="entry name" value="ATPase domain of HSP90 chaperone/DNA topoisomerase II/histidine kinase"/>
    <property type="match status" value="1"/>
</dbReference>
<dbReference type="GO" id="GO:0004650">
    <property type="term" value="F:polygalacturonase activity"/>
    <property type="evidence" value="ECO:0007669"/>
    <property type="project" value="InterPro"/>
</dbReference>
<dbReference type="FunFam" id="3.30.565.10:FF:000105">
    <property type="entry name" value="Histidine kinase-DNA gyrase B-and HSP90-like ATPase family protein"/>
    <property type="match status" value="1"/>
</dbReference>
<evidence type="ECO:0000256" key="6">
    <source>
        <dbReference type="ARBA" id="ARBA00023295"/>
    </source>
</evidence>
<evidence type="ECO:0000256" key="8">
    <source>
        <dbReference type="PROSITE-ProRule" id="PRU10052"/>
    </source>
</evidence>
<evidence type="ECO:0000259" key="11">
    <source>
        <dbReference type="Pfam" id="PF13020"/>
    </source>
</evidence>
<dbReference type="ExpressionAtlas" id="A0A654FP26">
    <property type="expression patterns" value="baseline and differential"/>
</dbReference>
<evidence type="ECO:0000313" key="13">
    <source>
        <dbReference type="EMBL" id="VYS62564.1"/>
    </source>
</evidence>
<organism evidence="13 14">
    <name type="scientific">Arabidopsis thaliana</name>
    <name type="common">Mouse-ear cress</name>
    <dbReference type="NCBI Taxonomy" id="3702"/>
    <lineage>
        <taxon>Eukaryota</taxon>
        <taxon>Viridiplantae</taxon>
        <taxon>Streptophyta</taxon>
        <taxon>Embryophyta</taxon>
        <taxon>Tracheophyta</taxon>
        <taxon>Spermatophyta</taxon>
        <taxon>Magnoliopsida</taxon>
        <taxon>eudicotyledons</taxon>
        <taxon>Gunneridae</taxon>
        <taxon>Pentapetalae</taxon>
        <taxon>rosids</taxon>
        <taxon>malvids</taxon>
        <taxon>Brassicales</taxon>
        <taxon>Brassicaceae</taxon>
        <taxon>Camelineae</taxon>
        <taxon>Arabidopsis</taxon>
    </lineage>
</organism>
<dbReference type="GO" id="GO:0071555">
    <property type="term" value="P:cell wall organization"/>
    <property type="evidence" value="ECO:0007669"/>
    <property type="project" value="UniProtKB-KW"/>
</dbReference>
<dbReference type="InterPro" id="IPR006626">
    <property type="entry name" value="PbH1"/>
</dbReference>
<evidence type="ECO:0000256" key="2">
    <source>
        <dbReference type="ARBA" id="ARBA00008834"/>
    </source>
</evidence>
<feature type="region of interest" description="Disordered" evidence="10">
    <location>
        <begin position="2447"/>
        <end position="2480"/>
    </location>
</feature>
<dbReference type="InterPro" id="IPR011050">
    <property type="entry name" value="Pectin_lyase_fold/virulence"/>
</dbReference>
<dbReference type="Pfam" id="PF25794">
    <property type="entry name" value="SACS"/>
    <property type="match status" value="1"/>
</dbReference>
<feature type="region of interest" description="Disordered" evidence="10">
    <location>
        <begin position="1"/>
        <end position="30"/>
    </location>
</feature>
<dbReference type="SUPFAM" id="SSF51126">
    <property type="entry name" value="Pectin lyase-like"/>
    <property type="match status" value="1"/>
</dbReference>
<dbReference type="InterPro" id="IPR052957">
    <property type="entry name" value="Auxin_embryo_med"/>
</dbReference>
<dbReference type="Gene3D" id="3.30.565.10">
    <property type="entry name" value="Histidine kinase-like ATPase, C-terminal domain"/>
    <property type="match status" value="1"/>
</dbReference>
<keyword evidence="6 9" id="KW-0326">Glycosidase</keyword>
<dbReference type="PANTHER" id="PTHR32387">
    <property type="entry name" value="WU:FJ29H11"/>
    <property type="match status" value="1"/>
</dbReference>
<reference evidence="13 14" key="1">
    <citation type="submission" date="2019-11" db="EMBL/GenBank/DDBJ databases">
        <authorList>
            <person name="Jiao W.-B."/>
            <person name="Schneeberger K."/>
        </authorList>
    </citation>
    <scope>NUCLEOTIDE SEQUENCE [LARGE SCALE GENOMIC DNA]</scope>
    <source>
        <strain evidence="14">cv. An-1</strain>
    </source>
</reference>
<feature type="compositionally biased region" description="Low complexity" evidence="10">
    <location>
        <begin position="14"/>
        <end position="30"/>
    </location>
</feature>
<evidence type="ECO:0000256" key="4">
    <source>
        <dbReference type="ARBA" id="ARBA00022525"/>
    </source>
</evidence>
<evidence type="ECO:0000256" key="7">
    <source>
        <dbReference type="ARBA" id="ARBA00023316"/>
    </source>
</evidence>
<evidence type="ECO:0000256" key="10">
    <source>
        <dbReference type="SAM" id="MobiDB-lite"/>
    </source>
</evidence>
<evidence type="ECO:0000313" key="14">
    <source>
        <dbReference type="Proteomes" id="UP000426265"/>
    </source>
</evidence>
<evidence type="ECO:0000256" key="9">
    <source>
        <dbReference type="RuleBase" id="RU361169"/>
    </source>
</evidence>
<feature type="compositionally biased region" description="Polar residues" evidence="10">
    <location>
        <begin position="1"/>
        <end position="13"/>
    </location>
</feature>
<keyword evidence="7" id="KW-0961">Cell wall biogenesis/degradation</keyword>
<feature type="active site" evidence="8">
    <location>
        <position position="2918"/>
    </location>
</feature>
<feature type="region of interest" description="Disordered" evidence="10">
    <location>
        <begin position="477"/>
        <end position="517"/>
    </location>
</feature>
<dbReference type="PANTHER" id="PTHR32387:SF0">
    <property type="entry name" value="PROTEIN NO VEIN"/>
    <property type="match status" value="1"/>
</dbReference>
<proteinExistence type="inferred from homology"/>
<dbReference type="NCBIfam" id="NF047352">
    <property type="entry name" value="P_loop_sacsin"/>
    <property type="match status" value="1"/>
</dbReference>
<keyword evidence="4" id="KW-0964">Secreted</keyword>
<evidence type="ECO:0000256" key="1">
    <source>
        <dbReference type="ARBA" id="ARBA00004191"/>
    </source>
</evidence>
<feature type="compositionally biased region" description="Basic and acidic residues" evidence="10">
    <location>
        <begin position="488"/>
        <end position="497"/>
    </location>
</feature>
<keyword evidence="3" id="KW-0134">Cell wall</keyword>
<evidence type="ECO:0000256" key="3">
    <source>
        <dbReference type="ARBA" id="ARBA00022512"/>
    </source>
</evidence>
<evidence type="ECO:0000259" key="12">
    <source>
        <dbReference type="Pfam" id="PF25794"/>
    </source>
</evidence>
<feature type="compositionally biased region" description="Basic and acidic residues" evidence="10">
    <location>
        <begin position="2461"/>
        <end position="2480"/>
    </location>
</feature>
<dbReference type="EMBL" id="CACRSJ010000109">
    <property type="protein sequence ID" value="VYS62564.1"/>
    <property type="molecule type" value="Genomic_DNA"/>
</dbReference>
<dbReference type="Gene3D" id="2.160.20.10">
    <property type="entry name" value="Single-stranded right-handed beta-helix, Pectin lyase-like"/>
    <property type="match status" value="1"/>
</dbReference>
<dbReference type="SMART" id="SM00710">
    <property type="entry name" value="PbH1"/>
    <property type="match status" value="4"/>
</dbReference>
<dbReference type="Pfam" id="PF13020">
    <property type="entry name" value="NOV_C"/>
    <property type="match status" value="1"/>
</dbReference>
<dbReference type="InterPro" id="IPR000743">
    <property type="entry name" value="Glyco_hydro_28"/>
</dbReference>
<accession>A0A654FP26</accession>
<dbReference type="FunFam" id="2.160.20.10:FF:000004">
    <property type="entry name" value="Pectin lyase-like superfamily protein"/>
    <property type="match status" value="1"/>
</dbReference>
<keyword evidence="5 9" id="KW-0378">Hydrolase</keyword>